<name>G7YEV4_CLOSI</name>
<dbReference type="EMBL" id="DF143160">
    <property type="protein sequence ID" value="GAA51487.1"/>
    <property type="molecule type" value="Genomic_DNA"/>
</dbReference>
<reference key="2">
    <citation type="submission" date="2011-10" db="EMBL/GenBank/DDBJ databases">
        <title>The genome and transcriptome sequence of Clonorchis sinensis provide insights into the carcinogenic liver fluke.</title>
        <authorList>
            <person name="Wang X."/>
            <person name="Huang Y."/>
            <person name="Chen W."/>
            <person name="Liu H."/>
            <person name="Guo L."/>
            <person name="Chen Y."/>
            <person name="Luo F."/>
            <person name="Zhou W."/>
            <person name="Sun J."/>
            <person name="Mao Q."/>
            <person name="Liang P."/>
            <person name="Zhou C."/>
            <person name="Tian Y."/>
            <person name="Men J."/>
            <person name="Lv X."/>
            <person name="Huang L."/>
            <person name="Zhou J."/>
            <person name="Hu Y."/>
            <person name="Li R."/>
            <person name="Zhang F."/>
            <person name="Lei H."/>
            <person name="Li X."/>
            <person name="Hu X."/>
            <person name="Liang C."/>
            <person name="Xu J."/>
            <person name="Wu Z."/>
            <person name="Yu X."/>
        </authorList>
    </citation>
    <scope>NUCLEOTIDE SEQUENCE</scope>
    <source>
        <strain>Henan</strain>
    </source>
</reference>
<sequence>MGGSPDFSEDKTVTILIVVTGRPARRKSDELTSRRRSHVIQIKVSGVRLQMRICSRFAKCCCLALMTKLTDESITSKEGVSDGQVKQKEAGYEFSTLARLQALSSVQVHRVGNLKRYLRSIYDSSACMINEPRLTMNPLIKMGFQILNAVKFVHKRKIIHNDIAARNCICQQLYEEFETSEMWLLLPAGYRIYKCPDDLRNRLIIRLLKTLREPMAVFNLRLRPYQIEHSAEKDHHKREYPVDSVDSPIKTKLTTSLEVEEVRQLKLLPVKTENGNKCGQQDHDVYPHRLTHKKYTNKIHTVTDSSTSINLEELQGRMEIRHNISNMVSTETLGYHCSTFGAELHKQEYPLSLLLTPMHFKMSVFRNLVSSTAERNTCYIYVVGLRLFITDVQFVIRHATVHSAGEWFPYCDCVFVTVIAVSDICVEILAPRCHIIRSQNHRLKDLTKLRKTVEPFCCLLNVEIWNKSTGQKALSQCSQILNQPTVIKTQRRLKAFVVRNVLSGESAILRAEMTTWNKPFSCTIVLLLQIRTDSERLHDGLLRQFGYTCKVCGANTAVSLNIGHKVDGNYVMNPKMGETGRGLSKSFQQPYKCLLNKIYCEYRLYYQLKHEPVFVQQI</sequence>
<dbReference type="Gene3D" id="1.10.510.10">
    <property type="entry name" value="Transferase(Phosphotransferase) domain 1"/>
    <property type="match status" value="1"/>
</dbReference>
<dbReference type="AlphaFoldDB" id="G7YEV4"/>
<gene>
    <name evidence="2" type="ORF">CLF_106242</name>
</gene>
<feature type="domain" description="Serine-threonine/tyrosine-protein kinase catalytic" evidence="1">
    <location>
        <begin position="109"/>
        <end position="171"/>
    </location>
</feature>
<accession>G7YEV4</accession>
<dbReference type="InterPro" id="IPR011009">
    <property type="entry name" value="Kinase-like_dom_sf"/>
</dbReference>
<dbReference type="InterPro" id="IPR001245">
    <property type="entry name" value="Ser-Thr/Tyr_kinase_cat_dom"/>
</dbReference>
<dbReference type="SUPFAM" id="SSF56112">
    <property type="entry name" value="Protein kinase-like (PK-like)"/>
    <property type="match status" value="1"/>
</dbReference>
<dbReference type="GO" id="GO:0004672">
    <property type="term" value="F:protein kinase activity"/>
    <property type="evidence" value="ECO:0007669"/>
    <property type="project" value="InterPro"/>
</dbReference>
<organism evidence="2 3">
    <name type="scientific">Clonorchis sinensis</name>
    <name type="common">Chinese liver fluke</name>
    <dbReference type="NCBI Taxonomy" id="79923"/>
    <lineage>
        <taxon>Eukaryota</taxon>
        <taxon>Metazoa</taxon>
        <taxon>Spiralia</taxon>
        <taxon>Lophotrochozoa</taxon>
        <taxon>Platyhelminthes</taxon>
        <taxon>Trematoda</taxon>
        <taxon>Digenea</taxon>
        <taxon>Opisthorchiida</taxon>
        <taxon>Opisthorchiata</taxon>
        <taxon>Opisthorchiidae</taxon>
        <taxon>Clonorchis</taxon>
    </lineage>
</organism>
<dbReference type="Pfam" id="PF07714">
    <property type="entry name" value="PK_Tyr_Ser-Thr"/>
    <property type="match status" value="1"/>
</dbReference>
<evidence type="ECO:0000259" key="1">
    <source>
        <dbReference type="Pfam" id="PF07714"/>
    </source>
</evidence>
<reference evidence="2" key="1">
    <citation type="journal article" date="2011" name="Genome Biol.">
        <title>The draft genome of the carcinogenic human liver fluke Clonorchis sinensis.</title>
        <authorList>
            <person name="Wang X."/>
            <person name="Chen W."/>
            <person name="Huang Y."/>
            <person name="Sun J."/>
            <person name="Men J."/>
            <person name="Liu H."/>
            <person name="Luo F."/>
            <person name="Guo L."/>
            <person name="Lv X."/>
            <person name="Deng C."/>
            <person name="Zhou C."/>
            <person name="Fan Y."/>
            <person name="Li X."/>
            <person name="Huang L."/>
            <person name="Hu Y."/>
            <person name="Liang C."/>
            <person name="Hu X."/>
            <person name="Xu J."/>
            <person name="Yu X."/>
        </authorList>
    </citation>
    <scope>NUCLEOTIDE SEQUENCE [LARGE SCALE GENOMIC DNA]</scope>
    <source>
        <strain evidence="2">Henan</strain>
    </source>
</reference>
<evidence type="ECO:0000313" key="2">
    <source>
        <dbReference type="EMBL" id="GAA51487.1"/>
    </source>
</evidence>
<dbReference type="Proteomes" id="UP000008909">
    <property type="component" value="Unassembled WGS sequence"/>
</dbReference>
<evidence type="ECO:0000313" key="3">
    <source>
        <dbReference type="Proteomes" id="UP000008909"/>
    </source>
</evidence>
<protein>
    <recommendedName>
        <fullName evidence="1">Serine-threonine/tyrosine-protein kinase catalytic domain-containing protein</fullName>
    </recommendedName>
</protein>
<proteinExistence type="predicted"/>
<keyword evidence="3" id="KW-1185">Reference proteome</keyword>